<feature type="compositionally biased region" description="Low complexity" evidence="1">
    <location>
        <begin position="916"/>
        <end position="932"/>
    </location>
</feature>
<evidence type="ECO:0000256" key="2">
    <source>
        <dbReference type="SAM" id="Phobius"/>
    </source>
</evidence>
<organism evidence="4 5">
    <name type="scientific">Coccomyxa viridis</name>
    <dbReference type="NCBI Taxonomy" id="1274662"/>
    <lineage>
        <taxon>Eukaryota</taxon>
        <taxon>Viridiplantae</taxon>
        <taxon>Chlorophyta</taxon>
        <taxon>core chlorophytes</taxon>
        <taxon>Trebouxiophyceae</taxon>
        <taxon>Trebouxiophyceae incertae sedis</taxon>
        <taxon>Coccomyxaceae</taxon>
        <taxon>Coccomyxa</taxon>
    </lineage>
</organism>
<evidence type="ECO:0000313" key="5">
    <source>
        <dbReference type="Proteomes" id="UP001314263"/>
    </source>
</evidence>
<dbReference type="InterPro" id="IPR013320">
    <property type="entry name" value="ConA-like_dom_sf"/>
</dbReference>
<feature type="transmembrane region" description="Helical" evidence="2">
    <location>
        <begin position="1224"/>
        <end position="1247"/>
    </location>
</feature>
<dbReference type="SUPFAM" id="SSF49899">
    <property type="entry name" value="Concanavalin A-like lectins/glucanases"/>
    <property type="match status" value="3"/>
</dbReference>
<dbReference type="Gene3D" id="2.60.120.200">
    <property type="match status" value="3"/>
</dbReference>
<gene>
    <name evidence="4" type="ORF">CVIRNUC_008519</name>
</gene>
<feature type="region of interest" description="Disordered" evidence="1">
    <location>
        <begin position="913"/>
        <end position="932"/>
    </location>
</feature>
<dbReference type="Proteomes" id="UP001314263">
    <property type="component" value="Unassembled WGS sequence"/>
</dbReference>
<evidence type="ECO:0000313" key="4">
    <source>
        <dbReference type="EMBL" id="CAK0785312.1"/>
    </source>
</evidence>
<accession>A0AAV1IDS2</accession>
<feature type="compositionally biased region" description="Polar residues" evidence="1">
    <location>
        <begin position="1332"/>
        <end position="1342"/>
    </location>
</feature>
<reference evidence="4 5" key="1">
    <citation type="submission" date="2023-10" db="EMBL/GenBank/DDBJ databases">
        <authorList>
            <person name="Maclean D."/>
            <person name="Macfadyen A."/>
        </authorList>
    </citation>
    <scope>NUCLEOTIDE SEQUENCE [LARGE SCALE GENOMIC DNA]</scope>
</reference>
<keyword evidence="2" id="KW-0472">Membrane</keyword>
<feature type="chain" id="PRO_5043404545" evidence="3">
    <location>
        <begin position="19"/>
        <end position="1380"/>
    </location>
</feature>
<name>A0AAV1IDS2_9CHLO</name>
<keyword evidence="2" id="KW-0812">Transmembrane</keyword>
<proteinExistence type="predicted"/>
<feature type="signal peptide" evidence="3">
    <location>
        <begin position="1"/>
        <end position="18"/>
    </location>
</feature>
<feature type="region of interest" description="Disordered" evidence="1">
    <location>
        <begin position="1296"/>
        <end position="1380"/>
    </location>
</feature>
<keyword evidence="3" id="KW-0732">Signal</keyword>
<evidence type="ECO:0000256" key="1">
    <source>
        <dbReference type="SAM" id="MobiDB-lite"/>
    </source>
</evidence>
<sequence>MLPSVMTCLMVWAAFSTAYLQQSVDGSSTRPPAMKAKMWRRHLHQQDPYSSPDLATNVGPSANMLPSSLGDALSAPIVPIAAPSPAQGINPNLPTPTAFYWLADGDLDSYYGQYNGTGYNVTYVQDDQAGYGALTCSEANDSMVLLDAVPYGTKGPFAINVWVKVTSLSGSQFEYVFSHNSTVPETSSWGPNQVQLYFPQFGHPAYGIVRAIAKDSSDYYEGLSSITFLDSDGRVANLARNFTRGAPIPDLKDGSWHMLSLTSQPDGSIGYRMYVDGLLAGQMEGNQTYVGSDGMQRDVDGGKPMVIDGKMALCGRSDDTPQRGYTGSLAELAIWNAVLTADQVSAIYKSGLGYPPMPEAPSPAPASDLTAAVAAVPPAITPLTTGSSVPSSTPFPLPYAFFPLADNMLDADSAVGLTSGYGGDTYDAAWVQDPDVGVVIECNKHNDSTVLLDTVPYAASGRWAINLWMKPGPLYGDNFQYLFSHAQQKFFTTGWESNQIRLFYPELDHPAFGVIRAIAKDNTDTETGPSASVFLDSDNLVGQLVRNFTDQAVALGQVILQDGKWHMLTLTTLWDGTPGYAMLVDGQLAGVLNGNYTYTGSNGTVLHNDGGAPMNLSGPIVLCGRSSNDTVRGYNGRLTHLALFDQAITPLEAYAIYMQGLPSLVTAAQAPGQAYPASSNALQLYGMPVCWLTKITDSTPVRSCPELQACIPLSEMQIAQNMGALSVPGSPSSLVGTVGVCTAAMDSGYHLPNATTVPPPMAFFPLTGSPATYPALATYPVPQYSGYAMNAAQVADPLFGGAVVCERDLQAEVQLDTVPYATTGTFTVNVWVQVNATLGTDMEYIFSHSTMAGSTGYYEDPWAANQVEMYFPESGHPAFGIFRAIVKDSTDVNHGAASVVWVDSDGKIAYNGPRMSGLSDPKSSSSGGTPTSASALLDRQWHMLTVSTQPDHTKGYRLFLDGQLVGQISNTSMYNGQDGTPLLVPGGAPAALSGPIHLCTRADNNNTRYFNGKVAYLGLYDQRLDETQIMMLYQAVQAANVTKALLALGNSETLPQPAPPPSPAVPASAPVEEALALPPAQALMTTLSQDCLRPLHYNGTQINACVTIHGGLEPVCYVDNQGWQVCAAPPAAAPSPGTAGEIMPASLVAIPSITRITDQGNACLLPTVVNGDILADCVKKNGSAMCYVSNTTMERCMPGDYEAGSAMLAARHAVQNERKHHSGIVAAAVIGALAAATFVIILIVALVKMQRKTGGAGPSSFRKFNDEGGYSGAPLKPYPGPPYMTSSAEAGEVEMHAPAGSGSSPRVPAPETPSPSFTGAETLGAGLESLRAPSQQSASTSADDPEVMSVERPGRLPGMRGSETRIMPTSSASPPTERVY</sequence>
<comment type="caution">
    <text evidence="4">The sequence shown here is derived from an EMBL/GenBank/DDBJ whole genome shotgun (WGS) entry which is preliminary data.</text>
</comment>
<evidence type="ECO:0000256" key="3">
    <source>
        <dbReference type="SAM" id="SignalP"/>
    </source>
</evidence>
<dbReference type="EMBL" id="CAUYUE010000012">
    <property type="protein sequence ID" value="CAK0785312.1"/>
    <property type="molecule type" value="Genomic_DNA"/>
</dbReference>
<keyword evidence="5" id="KW-1185">Reference proteome</keyword>
<protein>
    <submittedName>
        <fullName evidence="4">Uncharacterized protein</fullName>
    </submittedName>
</protein>
<keyword evidence="2" id="KW-1133">Transmembrane helix</keyword>